<organism evidence="1">
    <name type="scientific">marine sediment metagenome</name>
    <dbReference type="NCBI Taxonomy" id="412755"/>
    <lineage>
        <taxon>unclassified sequences</taxon>
        <taxon>metagenomes</taxon>
        <taxon>ecological metagenomes</taxon>
    </lineage>
</organism>
<gene>
    <name evidence="1" type="ORF">S03H2_23588</name>
</gene>
<sequence>QNPEDTHELLLFDSLSAQESKKVEPEPLQYVDQEDKIKMVYKLVPFGGNYLYSLLIMNQSDDPITELKIRIIIPEFFRLCRSTPPTVTIDFLKSDDDGNNEEYEEKQVQMEFELLNSNTQKQINLYISPLKLETKGKIRSFITFVNNAGFIRAIDTDSINIELDPFSIERKIIPQSEIKKLIKL</sequence>
<comment type="caution">
    <text evidence="1">The sequence shown here is derived from an EMBL/GenBank/DDBJ whole genome shotgun (WGS) entry which is preliminary data.</text>
</comment>
<accession>X1GFN1</accession>
<evidence type="ECO:0000313" key="1">
    <source>
        <dbReference type="EMBL" id="GAH31838.1"/>
    </source>
</evidence>
<name>X1GFN1_9ZZZZ</name>
<dbReference type="EMBL" id="BARU01012918">
    <property type="protein sequence ID" value="GAH31838.1"/>
    <property type="molecule type" value="Genomic_DNA"/>
</dbReference>
<dbReference type="AlphaFoldDB" id="X1GFN1"/>
<reference evidence="1" key="1">
    <citation type="journal article" date="2014" name="Front. Microbiol.">
        <title>High frequency of phylogenetically diverse reductive dehalogenase-homologous genes in deep subseafloor sedimentary metagenomes.</title>
        <authorList>
            <person name="Kawai M."/>
            <person name="Futagami T."/>
            <person name="Toyoda A."/>
            <person name="Takaki Y."/>
            <person name="Nishi S."/>
            <person name="Hori S."/>
            <person name="Arai W."/>
            <person name="Tsubouchi T."/>
            <person name="Morono Y."/>
            <person name="Uchiyama I."/>
            <person name="Ito T."/>
            <person name="Fujiyama A."/>
            <person name="Inagaki F."/>
            <person name="Takami H."/>
        </authorList>
    </citation>
    <scope>NUCLEOTIDE SEQUENCE</scope>
    <source>
        <strain evidence="1">Expedition CK06-06</strain>
    </source>
</reference>
<protein>
    <submittedName>
        <fullName evidence="1">Uncharacterized protein</fullName>
    </submittedName>
</protein>
<feature type="non-terminal residue" evidence="1">
    <location>
        <position position="1"/>
    </location>
</feature>
<proteinExistence type="predicted"/>